<dbReference type="AlphaFoldDB" id="A0A9W8J1J0"/>
<evidence type="ECO:0000313" key="1">
    <source>
        <dbReference type="EMBL" id="KAJ2924028.1"/>
    </source>
</evidence>
<evidence type="ECO:0000313" key="2">
    <source>
        <dbReference type="Proteomes" id="UP001140091"/>
    </source>
</evidence>
<keyword evidence="2" id="KW-1185">Reference proteome</keyword>
<name>A0A9W8J1J0_9AGAR</name>
<feature type="non-terminal residue" evidence="1">
    <location>
        <position position="260"/>
    </location>
</feature>
<dbReference type="EMBL" id="JANBPK010001254">
    <property type="protein sequence ID" value="KAJ2924028.1"/>
    <property type="molecule type" value="Genomic_DNA"/>
</dbReference>
<organism evidence="1 2">
    <name type="scientific">Candolleomyces eurysporus</name>
    <dbReference type="NCBI Taxonomy" id="2828524"/>
    <lineage>
        <taxon>Eukaryota</taxon>
        <taxon>Fungi</taxon>
        <taxon>Dikarya</taxon>
        <taxon>Basidiomycota</taxon>
        <taxon>Agaricomycotina</taxon>
        <taxon>Agaricomycetes</taxon>
        <taxon>Agaricomycetidae</taxon>
        <taxon>Agaricales</taxon>
        <taxon>Agaricineae</taxon>
        <taxon>Psathyrellaceae</taxon>
        <taxon>Candolleomyces</taxon>
    </lineage>
</organism>
<proteinExistence type="predicted"/>
<gene>
    <name evidence="1" type="ORF">H1R20_g13065</name>
</gene>
<sequence>MSEGSFFSRSPGGCLTQALAVVPDMPTFDASLGHVYSFTISMQWADIPRFQELCRKLLSLQELESLTLQDIIHQSQCNRYLRLVTSKRLAELHLEFDCESGIEVPKAFLTTHPHIRTISLSGSEGSGEKCKPILIPSVPQINVKCFSPSFQFVSIETLEQLSISPLSEFAWNSTFCLGLRLFTECIHSLTEYTFQNVKVNLDFPTGLAYHLSQDDLTCSCAEPSINGPIIGVTHLTVRVRKITKAMLVSLAGIYVSPGWY</sequence>
<protein>
    <submittedName>
        <fullName evidence="1">Uncharacterized protein</fullName>
    </submittedName>
</protein>
<comment type="caution">
    <text evidence="1">The sequence shown here is derived from an EMBL/GenBank/DDBJ whole genome shotgun (WGS) entry which is preliminary data.</text>
</comment>
<accession>A0A9W8J1J0</accession>
<reference evidence="1" key="1">
    <citation type="submission" date="2022-06" db="EMBL/GenBank/DDBJ databases">
        <title>Genome Sequence of Candolleomyces eurysporus.</title>
        <authorList>
            <person name="Buettner E."/>
        </authorList>
    </citation>
    <scope>NUCLEOTIDE SEQUENCE</scope>
    <source>
        <strain evidence="1">VTCC 930004</strain>
    </source>
</reference>
<dbReference type="Proteomes" id="UP001140091">
    <property type="component" value="Unassembled WGS sequence"/>
</dbReference>